<reference evidence="1 2" key="1">
    <citation type="submission" date="2020-04" db="EMBL/GenBank/DDBJ databases">
        <title>Knoellia sp. isolate from air conditioner.</title>
        <authorList>
            <person name="Chea S."/>
            <person name="Kim D.-U."/>
        </authorList>
    </citation>
    <scope>NUCLEOTIDE SEQUENCE [LARGE SCALE GENOMIC DNA]</scope>
    <source>
        <strain evidence="1 2">DB2414S</strain>
    </source>
</reference>
<protein>
    <submittedName>
        <fullName evidence="1">Uncharacterized protein</fullName>
    </submittedName>
</protein>
<gene>
    <name evidence="1" type="ORF">HJG52_11815</name>
</gene>
<comment type="caution">
    <text evidence="1">The sequence shown here is derived from an EMBL/GenBank/DDBJ whole genome shotgun (WGS) entry which is preliminary data.</text>
</comment>
<name>A0A849HK31_9MICO</name>
<dbReference type="EMBL" id="JABEPQ010000002">
    <property type="protein sequence ID" value="NNM46691.1"/>
    <property type="molecule type" value="Genomic_DNA"/>
</dbReference>
<organism evidence="1 2">
    <name type="scientific">Knoellia koreensis</name>
    <dbReference type="NCBI Taxonomy" id="2730921"/>
    <lineage>
        <taxon>Bacteria</taxon>
        <taxon>Bacillati</taxon>
        <taxon>Actinomycetota</taxon>
        <taxon>Actinomycetes</taxon>
        <taxon>Micrococcales</taxon>
        <taxon>Intrasporangiaceae</taxon>
        <taxon>Knoellia</taxon>
    </lineage>
</organism>
<sequence length="333" mass="36511">MKPLALMVRDIAAPVLRRHGFKRSSGTFRSVSDRGVAVIQISGRGAIQTHDLDFHVAIGFTTHDHLASSPTLAGVKADQLQVAIGSSTWHDVVRDPGLTAMDLNQRWSFNRGDSAMERLFVTVLDMAAEDVLHRLECWPEMPQDSLSRPPVFRVPIEQEARSRWRTGSDGRLDLHYAASSPIERRIGIAGPQTFKFGLLHDHHDPAVMIGIDAAALDALANGSSLDEWAPVVGLRSAAGRVPLPLGPTPEGIDVRDAASDSWLVIDPVDGYPEARFSLGELPQPLWTRANAHRFVQVVLIEVDTEGMQALTWQSRIGLAGDGRVWWATVRAEP</sequence>
<dbReference type="AlphaFoldDB" id="A0A849HK31"/>
<accession>A0A849HK31</accession>
<proteinExistence type="predicted"/>
<dbReference type="RefSeq" id="WP_171243759.1">
    <property type="nucleotide sequence ID" value="NZ_JABEPQ010000002.1"/>
</dbReference>
<evidence type="ECO:0000313" key="1">
    <source>
        <dbReference type="EMBL" id="NNM46691.1"/>
    </source>
</evidence>
<keyword evidence="2" id="KW-1185">Reference proteome</keyword>
<evidence type="ECO:0000313" key="2">
    <source>
        <dbReference type="Proteomes" id="UP000588586"/>
    </source>
</evidence>
<dbReference type="Proteomes" id="UP000588586">
    <property type="component" value="Unassembled WGS sequence"/>
</dbReference>